<gene>
    <name evidence="2" type="ORF">NA2_20063</name>
</gene>
<name>K2M4T8_9HYPH</name>
<feature type="domain" description="DUF7666" evidence="1">
    <location>
        <begin position="15"/>
        <end position="118"/>
    </location>
</feature>
<dbReference type="EMBL" id="AMRM01000030">
    <property type="protein sequence ID" value="EKF17101.1"/>
    <property type="molecule type" value="Genomic_DNA"/>
</dbReference>
<comment type="caution">
    <text evidence="2">The sequence shown here is derived from an EMBL/GenBank/DDBJ whole genome shotgun (WGS) entry which is preliminary data.</text>
</comment>
<evidence type="ECO:0000313" key="3">
    <source>
        <dbReference type="Proteomes" id="UP000006786"/>
    </source>
</evidence>
<feature type="non-terminal residue" evidence="2">
    <location>
        <position position="155"/>
    </location>
</feature>
<dbReference type="AlphaFoldDB" id="K2M4T8"/>
<reference evidence="2 3" key="1">
    <citation type="journal article" date="2012" name="J. Bacteriol.">
        <title>Genome Sequence of Nitratireductor pacificus Type Strain pht-3B.</title>
        <authorList>
            <person name="Lai Q."/>
            <person name="Li G."/>
            <person name="Shao Z."/>
        </authorList>
    </citation>
    <scope>NUCLEOTIDE SEQUENCE [LARGE SCALE GENOMIC DNA]</scope>
    <source>
        <strain evidence="3">pht-3B</strain>
    </source>
</reference>
<evidence type="ECO:0000259" key="1">
    <source>
        <dbReference type="Pfam" id="PF24703"/>
    </source>
</evidence>
<dbReference type="InterPro" id="IPR056083">
    <property type="entry name" value="DUF7666"/>
</dbReference>
<sequence length="155" mass="16621">MPRHKTIATPAAAPIVALKGFDQDMTCRGFQYVFGATYKHEGEVICCPDNDDLARGGGGFHAIEGHPLEVFNYYPPASSRYATVECGGEIRRQEGGDSKIAAAEISIKVEMHLPELIAAAVKYVFDRAKWIEGAFATGEREGVKEAKDGGAATAS</sequence>
<dbReference type="Proteomes" id="UP000006786">
    <property type="component" value="Unassembled WGS sequence"/>
</dbReference>
<evidence type="ECO:0000313" key="2">
    <source>
        <dbReference type="EMBL" id="EKF17101.1"/>
    </source>
</evidence>
<organism evidence="2 3">
    <name type="scientific">Nitratireductor pacificus pht-3B</name>
    <dbReference type="NCBI Taxonomy" id="391937"/>
    <lineage>
        <taxon>Bacteria</taxon>
        <taxon>Pseudomonadati</taxon>
        <taxon>Pseudomonadota</taxon>
        <taxon>Alphaproteobacteria</taxon>
        <taxon>Hyphomicrobiales</taxon>
        <taxon>Phyllobacteriaceae</taxon>
        <taxon>Nitratireductor</taxon>
    </lineage>
</organism>
<dbReference type="RefSeq" id="WP_008599105.1">
    <property type="nucleotide sequence ID" value="NZ_AMRM01000030.1"/>
</dbReference>
<protein>
    <recommendedName>
        <fullName evidence="1">DUF7666 domain-containing protein</fullName>
    </recommendedName>
</protein>
<dbReference type="eggNOG" id="COG5164">
    <property type="taxonomic scope" value="Bacteria"/>
</dbReference>
<accession>K2M4T8</accession>
<keyword evidence="3" id="KW-1185">Reference proteome</keyword>
<dbReference type="STRING" id="391937.NA2_20063"/>
<proteinExistence type="predicted"/>
<dbReference type="Pfam" id="PF24703">
    <property type="entry name" value="DUF7666"/>
    <property type="match status" value="1"/>
</dbReference>